<dbReference type="EMBL" id="CZCU02000152">
    <property type="protein sequence ID" value="VXD22339.1"/>
    <property type="molecule type" value="Genomic_DNA"/>
</dbReference>
<evidence type="ECO:0000313" key="3">
    <source>
        <dbReference type="Proteomes" id="UP000184550"/>
    </source>
</evidence>
<sequence>MPETKISLDEPMQSALAEISRETGKTQSQLISEAVERLIKDYQQQTRYLLIQQAKGIWADREDIPDVQQLRQEWQRF</sequence>
<name>A0A7Z9E2A9_9CYAN</name>
<comment type="caution">
    <text evidence="2">The sequence shown here is derived from an EMBL/GenBank/DDBJ whole genome shotgun (WGS) entry which is preliminary data.</text>
</comment>
<dbReference type="RefSeq" id="WP_083624725.1">
    <property type="nucleotide sequence ID" value="NZ_LR734877.1"/>
</dbReference>
<dbReference type="OrthoDB" id="463627at2"/>
<dbReference type="GO" id="GO:0003677">
    <property type="term" value="F:DNA binding"/>
    <property type="evidence" value="ECO:0007669"/>
    <property type="project" value="UniProtKB-KW"/>
</dbReference>
<organism evidence="2 3">
    <name type="scientific">Planktothrix serta PCC 8927</name>
    <dbReference type="NCBI Taxonomy" id="671068"/>
    <lineage>
        <taxon>Bacteria</taxon>
        <taxon>Bacillati</taxon>
        <taxon>Cyanobacteriota</taxon>
        <taxon>Cyanophyceae</taxon>
        <taxon>Oscillatoriophycideae</taxon>
        <taxon>Oscillatoriales</taxon>
        <taxon>Microcoleaceae</taxon>
        <taxon>Planktothrix</taxon>
    </lineage>
</organism>
<dbReference type="Pfam" id="PF12651">
    <property type="entry name" value="RHH_3"/>
    <property type="match status" value="1"/>
</dbReference>
<gene>
    <name evidence="2" type="ORF">PL8927_750047</name>
</gene>
<feature type="domain" description="Predicted DNA-binding protein ribbon-helix-helix" evidence="1">
    <location>
        <begin position="4"/>
        <end position="42"/>
    </location>
</feature>
<protein>
    <submittedName>
        <fullName evidence="2">CopG domain protein DNA-binding domain protein</fullName>
    </submittedName>
</protein>
<evidence type="ECO:0000259" key="1">
    <source>
        <dbReference type="Pfam" id="PF12651"/>
    </source>
</evidence>
<reference evidence="2" key="1">
    <citation type="submission" date="2019-10" db="EMBL/GenBank/DDBJ databases">
        <authorList>
            <consortium name="Genoscope - CEA"/>
            <person name="William W."/>
        </authorList>
    </citation>
    <scope>NUCLEOTIDE SEQUENCE [LARGE SCALE GENOMIC DNA]</scope>
    <source>
        <strain evidence="2">BBR_PRJEB10992</strain>
    </source>
</reference>
<dbReference type="Proteomes" id="UP000184550">
    <property type="component" value="Unassembled WGS sequence"/>
</dbReference>
<accession>A0A7Z9E2A9</accession>
<evidence type="ECO:0000313" key="2">
    <source>
        <dbReference type="EMBL" id="VXD22339.1"/>
    </source>
</evidence>
<keyword evidence="2" id="KW-0238">DNA-binding</keyword>
<dbReference type="InterPro" id="IPR038733">
    <property type="entry name" value="Predicted_DNA_bind_prot_RHH"/>
</dbReference>
<proteinExistence type="predicted"/>
<keyword evidence="3" id="KW-1185">Reference proteome</keyword>
<dbReference type="AlphaFoldDB" id="A0A7Z9E2A9"/>